<dbReference type="PANTHER" id="PTHR43591:SF24">
    <property type="entry name" value="2-METHOXY-6-POLYPRENYL-1,4-BENZOQUINOL METHYLASE, MITOCHONDRIAL"/>
    <property type="match status" value="1"/>
</dbReference>
<dbReference type="InterPro" id="IPR029063">
    <property type="entry name" value="SAM-dependent_MTases_sf"/>
</dbReference>
<dbReference type="CDD" id="cd02440">
    <property type="entry name" value="AdoMet_MTases"/>
    <property type="match status" value="1"/>
</dbReference>
<dbReference type="Gene3D" id="3.40.50.150">
    <property type="entry name" value="Vaccinia Virus protein VP39"/>
    <property type="match status" value="1"/>
</dbReference>
<protein>
    <submittedName>
        <fullName evidence="2">Methyltransferase domain-containing protein</fullName>
    </submittedName>
</protein>
<organism evidence="2 3">
    <name type="scientific">Candidatus Viridilinea halotolerans</name>
    <dbReference type="NCBI Taxonomy" id="2491704"/>
    <lineage>
        <taxon>Bacteria</taxon>
        <taxon>Bacillati</taxon>
        <taxon>Chloroflexota</taxon>
        <taxon>Chloroflexia</taxon>
        <taxon>Chloroflexales</taxon>
        <taxon>Chloroflexineae</taxon>
        <taxon>Oscillochloridaceae</taxon>
        <taxon>Candidatus Viridilinea</taxon>
    </lineage>
</organism>
<dbReference type="InterPro" id="IPR025714">
    <property type="entry name" value="Methyltranfer_dom"/>
</dbReference>
<keyword evidence="2" id="KW-0489">Methyltransferase</keyword>
<dbReference type="Pfam" id="PF13847">
    <property type="entry name" value="Methyltransf_31"/>
    <property type="match status" value="1"/>
</dbReference>
<dbReference type="SUPFAM" id="SSF53335">
    <property type="entry name" value="S-adenosyl-L-methionine-dependent methyltransferases"/>
    <property type="match status" value="1"/>
</dbReference>
<feature type="domain" description="Methyltransferase" evidence="1">
    <location>
        <begin position="156"/>
        <end position="272"/>
    </location>
</feature>
<sequence>MKYSGQTYALSYDPLDQQINFNGIFRLAGDEEVANVFAYLTTIHDAVQGTLRLSFRRLRYINAEGMRTLSLFVAFARGRNSLQLLKVVASGVLAWSVKLLPNLSNLWERVEFSIYDQNFYESQQLIEDTAFIPLLRNQTRVLWPQERLLFQHHGLKRGMRVADICCGCGDVPLLLARELNPSFVVGVDHSEAAISYARTLQAEFGVHNTEFQRGDATALMLDDHSFDFVSCRLSLQIFSRPEQILRELLRITRPGGRIYVTGEDYDLIVAHPEAAAVRHTYERTAALAADLGIDLRNGRKLYGMLNDARLENIRVDQLVVDTSNTPRDDFAAMIEQWRNFAAFSVGKSLNLNDEEHEQLLAGYDAHLRTIQRPNGYTTWTTLVCSGQKPPST</sequence>
<name>A0A426TR99_9CHLR</name>
<dbReference type="Proteomes" id="UP000280307">
    <property type="component" value="Unassembled WGS sequence"/>
</dbReference>
<reference evidence="2 3" key="1">
    <citation type="submission" date="2018-12" db="EMBL/GenBank/DDBJ databases">
        <title>Genome Sequence of Candidatus Viridilinea halotolerans isolated from saline sulfide-rich spring.</title>
        <authorList>
            <person name="Grouzdev D.S."/>
            <person name="Burganskaya E.I."/>
            <person name="Krutkina M.S."/>
            <person name="Sukhacheva M.V."/>
            <person name="Gorlenko V.M."/>
        </authorList>
    </citation>
    <scope>NUCLEOTIDE SEQUENCE [LARGE SCALE GENOMIC DNA]</scope>
    <source>
        <strain evidence="2">Chok-6</strain>
    </source>
</reference>
<gene>
    <name evidence="2" type="ORF">EI684_21645</name>
</gene>
<dbReference type="GO" id="GO:0032259">
    <property type="term" value="P:methylation"/>
    <property type="evidence" value="ECO:0007669"/>
    <property type="project" value="UniProtKB-KW"/>
</dbReference>
<dbReference type="AlphaFoldDB" id="A0A426TR99"/>
<keyword evidence="2" id="KW-0808">Transferase</keyword>
<accession>A0A426TR99</accession>
<evidence type="ECO:0000313" key="2">
    <source>
        <dbReference type="EMBL" id="RRR65965.1"/>
    </source>
</evidence>
<dbReference type="PANTHER" id="PTHR43591">
    <property type="entry name" value="METHYLTRANSFERASE"/>
    <property type="match status" value="1"/>
</dbReference>
<comment type="caution">
    <text evidence="2">The sequence shown here is derived from an EMBL/GenBank/DDBJ whole genome shotgun (WGS) entry which is preliminary data.</text>
</comment>
<evidence type="ECO:0000313" key="3">
    <source>
        <dbReference type="Proteomes" id="UP000280307"/>
    </source>
</evidence>
<dbReference type="GO" id="GO:0008168">
    <property type="term" value="F:methyltransferase activity"/>
    <property type="evidence" value="ECO:0007669"/>
    <property type="project" value="UniProtKB-KW"/>
</dbReference>
<evidence type="ECO:0000259" key="1">
    <source>
        <dbReference type="Pfam" id="PF13847"/>
    </source>
</evidence>
<proteinExistence type="predicted"/>
<dbReference type="EMBL" id="RSAS01000894">
    <property type="protein sequence ID" value="RRR65965.1"/>
    <property type="molecule type" value="Genomic_DNA"/>
</dbReference>